<dbReference type="SMART" id="SM00360">
    <property type="entry name" value="RRM"/>
    <property type="match status" value="1"/>
</dbReference>
<dbReference type="InterPro" id="IPR035979">
    <property type="entry name" value="RBD_domain_sf"/>
</dbReference>
<dbReference type="OrthoDB" id="267639at2759"/>
<protein>
    <submittedName>
        <fullName evidence="4">RNA-binding protein, putative</fullName>
    </submittedName>
</protein>
<dbReference type="PROSITE" id="PS50102">
    <property type="entry name" value="RRM"/>
    <property type="match status" value="1"/>
</dbReference>
<evidence type="ECO:0000259" key="3">
    <source>
        <dbReference type="PROSITE" id="PS50102"/>
    </source>
</evidence>
<feature type="region of interest" description="Disordered" evidence="2">
    <location>
        <begin position="194"/>
        <end position="242"/>
    </location>
</feature>
<evidence type="ECO:0000256" key="1">
    <source>
        <dbReference type="PROSITE-ProRule" id="PRU00176"/>
    </source>
</evidence>
<accession>K2MX33</accession>
<dbReference type="SMART" id="SM00361">
    <property type="entry name" value="RRM_1"/>
    <property type="match status" value="1"/>
</dbReference>
<feature type="domain" description="RRM" evidence="3">
    <location>
        <begin position="67"/>
        <end position="145"/>
    </location>
</feature>
<feature type="compositionally biased region" description="Low complexity" evidence="2">
    <location>
        <begin position="194"/>
        <end position="207"/>
    </location>
</feature>
<dbReference type="AlphaFoldDB" id="K2MX33"/>
<dbReference type="Gene3D" id="3.30.70.330">
    <property type="match status" value="1"/>
</dbReference>
<name>K2MX33_TRYCR</name>
<organism evidence="4 5">
    <name type="scientific">Trypanosoma cruzi marinkellei</name>
    <dbReference type="NCBI Taxonomy" id="85056"/>
    <lineage>
        <taxon>Eukaryota</taxon>
        <taxon>Discoba</taxon>
        <taxon>Euglenozoa</taxon>
        <taxon>Kinetoplastea</taxon>
        <taxon>Metakinetoplastina</taxon>
        <taxon>Trypanosomatida</taxon>
        <taxon>Trypanosomatidae</taxon>
        <taxon>Trypanosoma</taxon>
        <taxon>Schizotrypanum</taxon>
    </lineage>
</organism>
<dbReference type="InterPro" id="IPR000504">
    <property type="entry name" value="RRM_dom"/>
</dbReference>
<sequence length="332" mass="36070">MDFDVTTPCISSQEAPEQKQHQEDPQPLLDQQEQQQQQQPETQHAKDSSAVNAAPPVKEKGNSLQRRNVYVSGLPETFRAAEFREMCQAFGRVEASKLCIDTKCRPMKGYGFALFFEEEAAVKCIKHLHGHWLGGRTLQARLADAAATPVPLDPSSAHPPISRARPPSKGHRHLNSSMQLTNGFADVPLPFTSSISMSPSSSQDQTPPLTPPQISLTPTLVSHSDLGGGNSHNGSNNSNASVATGAQPIFYHHVPMDQQMGHPMTSFSTQTSYLSVPSTFIPPPMMGMPMYVTVPPSTNMPPGTQQQFVLPATMMASGGYPQQLYPPVVFSP</sequence>
<feature type="compositionally biased region" description="Low complexity" evidence="2">
    <location>
        <begin position="25"/>
        <end position="42"/>
    </location>
</feature>
<dbReference type="Proteomes" id="UP000007350">
    <property type="component" value="Unassembled WGS sequence"/>
</dbReference>
<dbReference type="EMBL" id="AHKC01019669">
    <property type="protein sequence ID" value="EKF26921.1"/>
    <property type="molecule type" value="Genomic_DNA"/>
</dbReference>
<evidence type="ECO:0000313" key="5">
    <source>
        <dbReference type="Proteomes" id="UP000007350"/>
    </source>
</evidence>
<dbReference type="PANTHER" id="PTHR48037">
    <property type="entry name" value="ATPASE E1"/>
    <property type="match status" value="1"/>
</dbReference>
<keyword evidence="1" id="KW-0694">RNA-binding</keyword>
<dbReference type="InterPro" id="IPR012677">
    <property type="entry name" value="Nucleotide-bd_a/b_plait_sf"/>
</dbReference>
<dbReference type="GO" id="GO:0003723">
    <property type="term" value="F:RNA binding"/>
    <property type="evidence" value="ECO:0007669"/>
    <property type="project" value="UniProtKB-UniRule"/>
</dbReference>
<feature type="region of interest" description="Disordered" evidence="2">
    <location>
        <begin position="149"/>
        <end position="174"/>
    </location>
</feature>
<dbReference type="InterPro" id="IPR003954">
    <property type="entry name" value="RRM_euk-type"/>
</dbReference>
<evidence type="ECO:0000313" key="4">
    <source>
        <dbReference type="EMBL" id="EKF26921.1"/>
    </source>
</evidence>
<comment type="caution">
    <text evidence="4">The sequence shown here is derived from an EMBL/GenBank/DDBJ whole genome shotgun (WGS) entry which is preliminary data.</text>
</comment>
<gene>
    <name evidence="4" type="ORF">MOQ_009371</name>
</gene>
<keyword evidence="5" id="KW-1185">Reference proteome</keyword>
<evidence type="ECO:0000256" key="2">
    <source>
        <dbReference type="SAM" id="MobiDB-lite"/>
    </source>
</evidence>
<proteinExistence type="predicted"/>
<feature type="region of interest" description="Disordered" evidence="2">
    <location>
        <begin position="1"/>
        <end position="64"/>
    </location>
</feature>
<dbReference type="PANTHER" id="PTHR48037:SF1">
    <property type="entry name" value="RRM DOMAIN-CONTAINING PROTEIN"/>
    <property type="match status" value="1"/>
</dbReference>
<dbReference type="SUPFAM" id="SSF54928">
    <property type="entry name" value="RNA-binding domain, RBD"/>
    <property type="match status" value="1"/>
</dbReference>
<dbReference type="Pfam" id="PF00076">
    <property type="entry name" value="RRM_1"/>
    <property type="match status" value="1"/>
</dbReference>
<reference evidence="4 5" key="1">
    <citation type="journal article" date="2012" name="BMC Genomics">
        <title>Comparative genomic analysis of human infective Trypanosoma cruzi lineages with the bat-restricted subspecies T. cruzi marinkellei.</title>
        <authorList>
            <person name="Franzen O."/>
            <person name="Talavera-Lopez C."/>
            <person name="Ochaya S."/>
            <person name="Butler C.E."/>
            <person name="Messenger L.A."/>
            <person name="Lewis M.D."/>
            <person name="Llewellyn M.S."/>
            <person name="Marinkelle C.J."/>
            <person name="Tyler K.M."/>
            <person name="Miles M.A."/>
            <person name="Andersson B."/>
        </authorList>
    </citation>
    <scope>NUCLEOTIDE SEQUENCE [LARGE SCALE GENOMIC DNA]</scope>
    <source>
        <strain evidence="4 5">B7</strain>
    </source>
</reference>